<name>A0A7T0KPE3_9CORY</name>
<reference evidence="1 2" key="1">
    <citation type="submission" date="2020-11" db="EMBL/GenBank/DDBJ databases">
        <title>Corynebacterium sp. MC1420.</title>
        <authorList>
            <person name="Zhou J."/>
        </authorList>
    </citation>
    <scope>NUCLEOTIDE SEQUENCE [LARGE SCALE GENOMIC DNA]</scope>
    <source>
        <strain evidence="1 2">MC1420</strain>
    </source>
</reference>
<proteinExistence type="predicted"/>
<dbReference type="Proteomes" id="UP000594586">
    <property type="component" value="Chromosome"/>
</dbReference>
<evidence type="ECO:0000313" key="1">
    <source>
        <dbReference type="EMBL" id="QPK84380.1"/>
    </source>
</evidence>
<dbReference type="KEGG" id="cqn:G7Y29_10405"/>
<protein>
    <submittedName>
        <fullName evidence="1">Uncharacterized protein</fullName>
    </submittedName>
</protein>
<dbReference type="AlphaFoldDB" id="A0A7T0KPE3"/>
<dbReference type="EMBL" id="CP064955">
    <property type="protein sequence ID" value="QPK84380.1"/>
    <property type="molecule type" value="Genomic_DNA"/>
</dbReference>
<gene>
    <name evidence="1" type="ORF">G7Y29_10405</name>
</gene>
<evidence type="ECO:0000313" key="2">
    <source>
        <dbReference type="Proteomes" id="UP000594586"/>
    </source>
</evidence>
<sequence length="92" mass="9649">MNGQDVTVCTAGDGWGVSELAVNAHTSCDFAFNVLGAMAEGVPSTENIRNYLPRTVNAKSPVTGKFYEMYCADNGVGIITCTGGNNAEVILQ</sequence>
<keyword evidence="2" id="KW-1185">Reference proteome</keyword>
<accession>A0A7T0KPE3</accession>
<organism evidence="1 2">
    <name type="scientific">Corynebacterium qintianiae</name>
    <dbReference type="NCBI Taxonomy" id="2709392"/>
    <lineage>
        <taxon>Bacteria</taxon>
        <taxon>Bacillati</taxon>
        <taxon>Actinomycetota</taxon>
        <taxon>Actinomycetes</taxon>
        <taxon>Mycobacteriales</taxon>
        <taxon>Corynebacteriaceae</taxon>
        <taxon>Corynebacterium</taxon>
    </lineage>
</organism>